<accession>A0A382W6I2</accession>
<protein>
    <recommendedName>
        <fullName evidence="2">HMA domain-containing protein</fullName>
    </recommendedName>
</protein>
<organism evidence="1">
    <name type="scientific">marine metagenome</name>
    <dbReference type="NCBI Taxonomy" id="408172"/>
    <lineage>
        <taxon>unclassified sequences</taxon>
        <taxon>metagenomes</taxon>
        <taxon>ecological metagenomes</taxon>
    </lineage>
</organism>
<proteinExistence type="predicted"/>
<dbReference type="EMBL" id="UINC01157362">
    <property type="protein sequence ID" value="SVD54309.1"/>
    <property type="molecule type" value="Genomic_DNA"/>
</dbReference>
<feature type="non-terminal residue" evidence="1">
    <location>
        <position position="41"/>
    </location>
</feature>
<dbReference type="PROSITE" id="PS51257">
    <property type="entry name" value="PROKAR_LIPOPROTEIN"/>
    <property type="match status" value="1"/>
</dbReference>
<evidence type="ECO:0000313" key="1">
    <source>
        <dbReference type="EMBL" id="SVD54309.1"/>
    </source>
</evidence>
<sequence length="41" mass="4604">MKLIISIIAMSFLLSCNSDTKTAELKLDSMQCMMCSMIVEE</sequence>
<evidence type="ECO:0008006" key="2">
    <source>
        <dbReference type="Google" id="ProtNLM"/>
    </source>
</evidence>
<gene>
    <name evidence="1" type="ORF">METZ01_LOCUS407163</name>
</gene>
<dbReference type="AlphaFoldDB" id="A0A382W6I2"/>
<reference evidence="1" key="1">
    <citation type="submission" date="2018-05" db="EMBL/GenBank/DDBJ databases">
        <authorList>
            <person name="Lanie J.A."/>
            <person name="Ng W.-L."/>
            <person name="Kazmierczak K.M."/>
            <person name="Andrzejewski T.M."/>
            <person name="Davidsen T.M."/>
            <person name="Wayne K.J."/>
            <person name="Tettelin H."/>
            <person name="Glass J.I."/>
            <person name="Rusch D."/>
            <person name="Podicherti R."/>
            <person name="Tsui H.-C.T."/>
            <person name="Winkler M.E."/>
        </authorList>
    </citation>
    <scope>NUCLEOTIDE SEQUENCE</scope>
</reference>
<name>A0A382W6I2_9ZZZZ</name>